<accession>A0A8J3N4M8</accession>
<organism evidence="1 2">
    <name type="scientific">Reticulibacter mediterranei</name>
    <dbReference type="NCBI Taxonomy" id="2778369"/>
    <lineage>
        <taxon>Bacteria</taxon>
        <taxon>Bacillati</taxon>
        <taxon>Chloroflexota</taxon>
        <taxon>Ktedonobacteria</taxon>
        <taxon>Ktedonobacterales</taxon>
        <taxon>Reticulibacteraceae</taxon>
        <taxon>Reticulibacter</taxon>
    </lineage>
</organism>
<dbReference type="Proteomes" id="UP000597444">
    <property type="component" value="Unassembled WGS sequence"/>
</dbReference>
<dbReference type="AlphaFoldDB" id="A0A8J3N4M8"/>
<dbReference type="EMBL" id="BNJK01000001">
    <property type="protein sequence ID" value="GHO94247.1"/>
    <property type="molecule type" value="Genomic_DNA"/>
</dbReference>
<evidence type="ECO:0000313" key="1">
    <source>
        <dbReference type="EMBL" id="GHO94247.1"/>
    </source>
</evidence>
<keyword evidence="2" id="KW-1185">Reference proteome</keyword>
<gene>
    <name evidence="1" type="ORF">KSF_042950</name>
</gene>
<evidence type="ECO:0000313" key="2">
    <source>
        <dbReference type="Proteomes" id="UP000597444"/>
    </source>
</evidence>
<proteinExistence type="predicted"/>
<name>A0A8J3N4M8_9CHLR</name>
<comment type="caution">
    <text evidence="1">The sequence shown here is derived from an EMBL/GenBank/DDBJ whole genome shotgun (WGS) entry which is preliminary data.</text>
</comment>
<sequence>MVRSILDKEWQTPALRVLAHALFTHQQTTRLRNLAQKSFMSAETRDAALEIFTAIVESVIFLKPELGLAFVEGFHWVDAFLQGKERSS</sequence>
<protein>
    <submittedName>
        <fullName evidence="1">Uncharacterized protein</fullName>
    </submittedName>
</protein>
<reference evidence="1" key="1">
    <citation type="submission" date="2020-10" db="EMBL/GenBank/DDBJ databases">
        <title>Taxonomic study of unclassified bacteria belonging to the class Ktedonobacteria.</title>
        <authorList>
            <person name="Yabe S."/>
            <person name="Wang C.M."/>
            <person name="Zheng Y."/>
            <person name="Sakai Y."/>
            <person name="Cavaletti L."/>
            <person name="Monciardini P."/>
            <person name="Donadio S."/>
        </authorList>
    </citation>
    <scope>NUCLEOTIDE SEQUENCE</scope>
    <source>
        <strain evidence="1">ID150040</strain>
    </source>
</reference>